<evidence type="ECO:0000313" key="2">
    <source>
        <dbReference type="EMBL" id="CAD6921708.1"/>
    </source>
</evidence>
<dbReference type="AlphaFoldDB" id="A0A9N8LLB1"/>
<feature type="region of interest" description="Disordered" evidence="1">
    <location>
        <begin position="1"/>
        <end position="21"/>
    </location>
</feature>
<accession>A0A9N8LLB1</accession>
<protein>
    <submittedName>
        <fullName evidence="2">Uncharacterized protein</fullName>
    </submittedName>
</protein>
<feature type="region of interest" description="Disordered" evidence="1">
    <location>
        <begin position="64"/>
        <end position="144"/>
    </location>
</feature>
<dbReference type="Proteomes" id="UP000836404">
    <property type="component" value="Unassembled WGS sequence"/>
</dbReference>
<feature type="compositionally biased region" description="Low complexity" evidence="1">
    <location>
        <begin position="74"/>
        <end position="98"/>
    </location>
</feature>
<proteinExistence type="predicted"/>
<feature type="compositionally biased region" description="Low complexity" evidence="1">
    <location>
        <begin position="124"/>
        <end position="133"/>
    </location>
</feature>
<sequence length="411" mass="45020">MASRRTSPPEAPTREEFATLDTARIKLDEDLASVRSTIESHGSDIGELQTSVSALHNKFDKLIAILNNPPPPTTSSAPSTTSGPAPDTSDASTSSAAPGKWNSAAAAYPEGKAPQASSDIRIQSSMPSSAPPSTTENGRSFTIKPDELGTFDGVPEDTALFLANIEAIRATENDPSWEKALLRALPRTLRGAARLWFASLTELERSSHLKNLTSFISALRANFKPSTNIVRRQARDRCWRPDEEDLVHYSFVKAALLKIGWPEMKDGELISDVIEGIDPSVAKLIQTPFRDSPTLTALRTELRNQETYWRQEFQRPLVRPSSSSTSAGVPAYDSLTRPTSGSAFIAQSDMSVTAYPQTSQPASAGRRPINPRQGMSIRSDFTPANVSYRTHPESKKRMMAYQIPLTTKTMW</sequence>
<keyword evidence="3" id="KW-1185">Reference proteome</keyword>
<dbReference type="EMBL" id="CAJHJF010001788">
    <property type="protein sequence ID" value="CAD6921708.1"/>
    <property type="molecule type" value="Genomic_DNA"/>
</dbReference>
<feature type="region of interest" description="Disordered" evidence="1">
    <location>
        <begin position="354"/>
        <end position="379"/>
    </location>
</feature>
<reference evidence="2 3" key="1">
    <citation type="submission" date="2020-10" db="EMBL/GenBank/DDBJ databases">
        <authorList>
            <person name="Sedaghatjoo S."/>
        </authorList>
    </citation>
    <scope>NUCLEOTIDE SEQUENCE [LARGE SCALE GENOMIC DNA]</scope>
    <source>
        <strain evidence="2 3">LLFL</strain>
    </source>
</reference>
<name>A0A9N8LLB1_9BASI</name>
<feature type="non-terminal residue" evidence="2">
    <location>
        <position position="411"/>
    </location>
</feature>
<organism evidence="2 3">
    <name type="scientific">Tilletia laevis</name>
    <dbReference type="NCBI Taxonomy" id="157183"/>
    <lineage>
        <taxon>Eukaryota</taxon>
        <taxon>Fungi</taxon>
        <taxon>Dikarya</taxon>
        <taxon>Basidiomycota</taxon>
        <taxon>Ustilaginomycotina</taxon>
        <taxon>Exobasidiomycetes</taxon>
        <taxon>Tilletiales</taxon>
        <taxon>Tilletiaceae</taxon>
        <taxon>Tilletia</taxon>
    </lineage>
</organism>
<evidence type="ECO:0000313" key="3">
    <source>
        <dbReference type="Proteomes" id="UP000836404"/>
    </source>
</evidence>
<comment type="caution">
    <text evidence="2">The sequence shown here is derived from an EMBL/GenBank/DDBJ whole genome shotgun (WGS) entry which is preliminary data.</text>
</comment>
<gene>
    <name evidence="2" type="ORF">JKILLFL_G6769</name>
</gene>
<feature type="compositionally biased region" description="Basic and acidic residues" evidence="1">
    <location>
        <begin position="12"/>
        <end position="21"/>
    </location>
</feature>
<evidence type="ECO:0000256" key="1">
    <source>
        <dbReference type="SAM" id="MobiDB-lite"/>
    </source>
</evidence>